<reference evidence="1" key="1">
    <citation type="submission" date="2013-05" db="EMBL/GenBank/DDBJ databases">
        <authorList>
            <person name="Yim A.K.Y."/>
            <person name="Chan T.F."/>
            <person name="Ji K.M."/>
            <person name="Liu X.Y."/>
            <person name="Zhou J.W."/>
            <person name="Li R.Q."/>
            <person name="Yang K.Y."/>
            <person name="Li J."/>
            <person name="Li M."/>
            <person name="Law P.T.W."/>
            <person name="Wu Y.L."/>
            <person name="Cai Z.L."/>
            <person name="Qin H."/>
            <person name="Bao Y."/>
            <person name="Leung R.K.K."/>
            <person name="Ng P.K.S."/>
            <person name="Zou J."/>
            <person name="Zhong X.J."/>
            <person name="Ran P.X."/>
            <person name="Zhong N.S."/>
            <person name="Liu Z.G."/>
            <person name="Tsui S.K.W."/>
        </authorList>
    </citation>
    <scope>NUCLEOTIDE SEQUENCE</scope>
    <source>
        <strain evidence="1">Derf</strain>
        <tissue evidence="1">Whole organism</tissue>
    </source>
</reference>
<dbReference type="Proteomes" id="UP000790347">
    <property type="component" value="Unassembled WGS sequence"/>
</dbReference>
<dbReference type="AlphaFoldDB" id="A0A922I1W8"/>
<protein>
    <submittedName>
        <fullName evidence="1">Uncharacterized protein</fullName>
    </submittedName>
</protein>
<gene>
    <name evidence="1" type="ORF">DERF_007823</name>
</gene>
<evidence type="ECO:0000313" key="1">
    <source>
        <dbReference type="EMBL" id="KAH9517127.1"/>
    </source>
</evidence>
<name>A0A922I1W8_DERFA</name>
<keyword evidence="2" id="KW-1185">Reference proteome</keyword>
<dbReference type="EMBL" id="ASGP02000003">
    <property type="protein sequence ID" value="KAH9517127.1"/>
    <property type="molecule type" value="Genomic_DNA"/>
</dbReference>
<comment type="caution">
    <text evidence="1">The sequence shown here is derived from an EMBL/GenBank/DDBJ whole genome shotgun (WGS) entry which is preliminary data.</text>
</comment>
<sequence>MNNTNSDCGQWLLHTGISWSLCINQCVCVEGEGLYSTILISRKQDQICEDNGNNQFKMV</sequence>
<proteinExistence type="predicted"/>
<evidence type="ECO:0000313" key="2">
    <source>
        <dbReference type="Proteomes" id="UP000790347"/>
    </source>
</evidence>
<organism evidence="1 2">
    <name type="scientific">Dermatophagoides farinae</name>
    <name type="common">American house dust mite</name>
    <dbReference type="NCBI Taxonomy" id="6954"/>
    <lineage>
        <taxon>Eukaryota</taxon>
        <taxon>Metazoa</taxon>
        <taxon>Ecdysozoa</taxon>
        <taxon>Arthropoda</taxon>
        <taxon>Chelicerata</taxon>
        <taxon>Arachnida</taxon>
        <taxon>Acari</taxon>
        <taxon>Acariformes</taxon>
        <taxon>Sarcoptiformes</taxon>
        <taxon>Astigmata</taxon>
        <taxon>Psoroptidia</taxon>
        <taxon>Analgoidea</taxon>
        <taxon>Pyroglyphidae</taxon>
        <taxon>Dermatophagoidinae</taxon>
        <taxon>Dermatophagoides</taxon>
    </lineage>
</organism>
<reference evidence="1" key="2">
    <citation type="journal article" date="2022" name="Res Sq">
        <title>Comparative Genomics Reveals Insights into the Divergent Evolution of Astigmatic Mites and Household Pest Adaptations.</title>
        <authorList>
            <person name="Xiong Q."/>
            <person name="Wan A.T.-Y."/>
            <person name="Liu X.-Y."/>
            <person name="Fung C.S.-H."/>
            <person name="Xiao X."/>
            <person name="Malainual N."/>
            <person name="Hou J."/>
            <person name="Wang L."/>
            <person name="Wang M."/>
            <person name="Yang K."/>
            <person name="Cui Y."/>
            <person name="Leung E."/>
            <person name="Nong W."/>
            <person name="Shin S.-K."/>
            <person name="Au S."/>
            <person name="Jeong K.Y."/>
            <person name="Chew F.T."/>
            <person name="Hui J."/>
            <person name="Leung T.F."/>
            <person name="Tungtrongchitr A."/>
            <person name="Zhong N."/>
            <person name="Liu Z."/>
            <person name="Tsui S."/>
        </authorList>
    </citation>
    <scope>NUCLEOTIDE SEQUENCE</scope>
    <source>
        <strain evidence="1">Derf</strain>
        <tissue evidence="1">Whole organism</tissue>
    </source>
</reference>
<accession>A0A922I1W8</accession>